<keyword evidence="2" id="KW-1185">Reference proteome</keyword>
<evidence type="ECO:0000256" key="1">
    <source>
        <dbReference type="SAM" id="MobiDB-lite"/>
    </source>
</evidence>
<reference evidence="3" key="1">
    <citation type="submission" date="2025-08" db="UniProtKB">
        <authorList>
            <consortium name="RefSeq"/>
        </authorList>
    </citation>
    <scope>IDENTIFICATION</scope>
    <source>
        <tissue evidence="3">Silk gland</tissue>
    </source>
</reference>
<sequence>MGRNRLSTRNQASIPKVTAQREVTISTKKKNTRRKSNSSRKKEILMKRRSTADIITNENIKGAVTSRRVTRLPGTNTTQRARAATSGREVMSTHIRVTNPPPATTTTGNMETITSRKAEKRAARNGCTIMDIQPRRRIWSLSTKERIGTSMDLSIMVEFSTLDQNSLVYFIISLALVIKLM</sequence>
<dbReference type="GeneID" id="114242779"/>
<dbReference type="Proteomes" id="UP000504629">
    <property type="component" value="Unplaced"/>
</dbReference>
<dbReference type="KEGG" id="bman:114242779"/>
<name>A0A6J2JNE8_BOMMA</name>
<dbReference type="RefSeq" id="XP_028029844.1">
    <property type="nucleotide sequence ID" value="XM_028174043.1"/>
</dbReference>
<proteinExistence type="predicted"/>
<feature type="compositionally biased region" description="Basic residues" evidence="1">
    <location>
        <begin position="27"/>
        <end position="39"/>
    </location>
</feature>
<evidence type="ECO:0000313" key="2">
    <source>
        <dbReference type="Proteomes" id="UP000504629"/>
    </source>
</evidence>
<feature type="compositionally biased region" description="Polar residues" evidence="1">
    <location>
        <begin position="1"/>
        <end position="13"/>
    </location>
</feature>
<evidence type="ECO:0000313" key="3">
    <source>
        <dbReference type="RefSeq" id="XP_028029844.1"/>
    </source>
</evidence>
<accession>A0A6J2JNE8</accession>
<organism evidence="2 3">
    <name type="scientific">Bombyx mandarina</name>
    <name type="common">Wild silk moth</name>
    <name type="synonym">Wild silkworm</name>
    <dbReference type="NCBI Taxonomy" id="7092"/>
    <lineage>
        <taxon>Eukaryota</taxon>
        <taxon>Metazoa</taxon>
        <taxon>Ecdysozoa</taxon>
        <taxon>Arthropoda</taxon>
        <taxon>Hexapoda</taxon>
        <taxon>Insecta</taxon>
        <taxon>Pterygota</taxon>
        <taxon>Neoptera</taxon>
        <taxon>Endopterygota</taxon>
        <taxon>Lepidoptera</taxon>
        <taxon>Glossata</taxon>
        <taxon>Ditrysia</taxon>
        <taxon>Bombycoidea</taxon>
        <taxon>Bombycidae</taxon>
        <taxon>Bombycinae</taxon>
        <taxon>Bombyx</taxon>
    </lineage>
</organism>
<gene>
    <name evidence="3" type="primary">LOC114242779</name>
</gene>
<protein>
    <submittedName>
        <fullName evidence="3">Uncharacterized protein LOC114242779</fullName>
    </submittedName>
</protein>
<dbReference type="AlphaFoldDB" id="A0A6J2JNE8"/>
<feature type="region of interest" description="Disordered" evidence="1">
    <location>
        <begin position="1"/>
        <end position="43"/>
    </location>
</feature>